<keyword evidence="3 5" id="KW-1133">Transmembrane helix</keyword>
<proteinExistence type="predicted"/>
<dbReference type="EMBL" id="CP011502">
    <property type="protein sequence ID" value="ALX04838.1"/>
    <property type="molecule type" value="Genomic_DNA"/>
</dbReference>
<keyword evidence="4 5" id="KW-0472">Membrane</keyword>
<reference evidence="6 7" key="1">
    <citation type="journal article" date="1991" name="Int. J. Syst. Bacteriol.">
        <title>Description of the erythromycin-producing bacterium Arthrobacter sp. strain NRRL B-3381 as Aeromicrobium erythreum gen. nov., sp. nov.</title>
        <authorList>
            <person name="Miller E.S."/>
            <person name="Woese C.R."/>
            <person name="Brenner S."/>
        </authorList>
    </citation>
    <scope>NUCLEOTIDE SEQUENCE [LARGE SCALE GENOMIC DNA]</scope>
    <source>
        <strain evidence="6 7">AR18</strain>
    </source>
</reference>
<keyword evidence="7" id="KW-1185">Reference proteome</keyword>
<accession>A0A0U4CP09</accession>
<evidence type="ECO:0000256" key="1">
    <source>
        <dbReference type="ARBA" id="ARBA00004141"/>
    </source>
</evidence>
<evidence type="ECO:0000256" key="4">
    <source>
        <dbReference type="ARBA" id="ARBA00023136"/>
    </source>
</evidence>
<keyword evidence="2 5" id="KW-0812">Transmembrane</keyword>
<protein>
    <recommendedName>
        <fullName evidence="8">Magnesium transporter CorA</fullName>
    </recommendedName>
</protein>
<dbReference type="InterPro" id="IPR045863">
    <property type="entry name" value="CorA_TM1_TM2"/>
</dbReference>
<sequence>MDPDRSLSREIRSYPLSVMDRIARERLHSVNFRYMPELSWHLGYPLCLAVIGSLCLYIYWRFKRSGWL</sequence>
<name>A0A0U4CP09_9ACTN</name>
<comment type="subcellular location">
    <subcellularLocation>
        <location evidence="1">Membrane</location>
        <topology evidence="1">Multi-pass membrane protein</topology>
    </subcellularLocation>
</comment>
<feature type="transmembrane region" description="Helical" evidence="5">
    <location>
        <begin position="42"/>
        <end position="60"/>
    </location>
</feature>
<dbReference type="AlphaFoldDB" id="A0A0U4CP09"/>
<dbReference type="SUPFAM" id="SSF144083">
    <property type="entry name" value="Magnesium transport protein CorA, transmembrane region"/>
    <property type="match status" value="1"/>
</dbReference>
<dbReference type="Gene3D" id="1.20.58.340">
    <property type="entry name" value="Magnesium transport protein CorA, transmembrane region"/>
    <property type="match status" value="1"/>
</dbReference>
<dbReference type="KEGG" id="aer:AERYTH_09075"/>
<dbReference type="GO" id="GO:0016020">
    <property type="term" value="C:membrane"/>
    <property type="evidence" value="ECO:0007669"/>
    <property type="project" value="UniProtKB-SubCell"/>
</dbReference>
<dbReference type="Proteomes" id="UP000067689">
    <property type="component" value="Chromosome"/>
</dbReference>
<evidence type="ECO:0008006" key="8">
    <source>
        <dbReference type="Google" id="ProtNLM"/>
    </source>
</evidence>
<organism evidence="6 7">
    <name type="scientific">Aeromicrobium erythreum</name>
    <dbReference type="NCBI Taxonomy" id="2041"/>
    <lineage>
        <taxon>Bacteria</taxon>
        <taxon>Bacillati</taxon>
        <taxon>Actinomycetota</taxon>
        <taxon>Actinomycetes</taxon>
        <taxon>Propionibacteriales</taxon>
        <taxon>Nocardioidaceae</taxon>
        <taxon>Aeromicrobium</taxon>
    </lineage>
</organism>
<evidence type="ECO:0000313" key="7">
    <source>
        <dbReference type="Proteomes" id="UP000067689"/>
    </source>
</evidence>
<evidence type="ECO:0000313" key="6">
    <source>
        <dbReference type="EMBL" id="ALX04838.1"/>
    </source>
</evidence>
<dbReference type="PATRIC" id="fig|2041.4.peg.1898"/>
<evidence type="ECO:0000256" key="2">
    <source>
        <dbReference type="ARBA" id="ARBA00022692"/>
    </source>
</evidence>
<evidence type="ECO:0000256" key="3">
    <source>
        <dbReference type="ARBA" id="ARBA00022989"/>
    </source>
</evidence>
<evidence type="ECO:0000256" key="5">
    <source>
        <dbReference type="SAM" id="Phobius"/>
    </source>
</evidence>
<gene>
    <name evidence="6" type="ORF">AERYTH_09075</name>
</gene>